<dbReference type="InterPro" id="IPR002901">
    <property type="entry name" value="MGlyc_endo_b_GlcNAc-like_dom"/>
</dbReference>
<dbReference type="Gene3D" id="1.10.530.10">
    <property type="match status" value="1"/>
</dbReference>
<dbReference type="EMBL" id="SMZJ02000001">
    <property type="protein sequence ID" value="TWO34457.1"/>
    <property type="molecule type" value="Genomic_DNA"/>
</dbReference>
<feature type="domain" description="LysM" evidence="5">
    <location>
        <begin position="214"/>
        <end position="257"/>
    </location>
</feature>
<dbReference type="CDD" id="cd00118">
    <property type="entry name" value="LysM"/>
    <property type="match status" value="1"/>
</dbReference>
<dbReference type="SMART" id="SM00257">
    <property type="entry name" value="LysM"/>
    <property type="match status" value="1"/>
</dbReference>
<evidence type="ECO:0000259" key="5">
    <source>
        <dbReference type="PROSITE" id="PS51782"/>
    </source>
</evidence>
<keyword evidence="7" id="KW-1185">Reference proteome</keyword>
<sequence>MKKLLLIICLMSFMFSCKTRKRIVDKPEITKTETIVKTEETPIPNVTLKKVYANDTERYIDAYRAIAQHEMQLYNIPASITLAQGILESGSGNGRLSVKANNHFGIKCHDWIGARIYHDDDKKGECFRKYKDAKYSFRDHSLFLKDRKRYAGLFELKQSDYKAWAKGLKAAGYATDRKYPQKLISLIERYQLYKYDKEVLGDKYQNIEEAVLPETYVVVKGDTMYSISKKYNLTVKELQNINGLTDTALSIGQILQVEPSNN</sequence>
<dbReference type="SUPFAM" id="SSF54106">
    <property type="entry name" value="LysM domain"/>
    <property type="match status" value="1"/>
</dbReference>
<name>A0A562YID8_9FLAO</name>
<evidence type="ECO:0000256" key="3">
    <source>
        <dbReference type="ARBA" id="ARBA00022801"/>
    </source>
</evidence>
<organism evidence="6 7">
    <name type="scientific">Seonamhaeicola sediminis</name>
    <dbReference type="NCBI Taxonomy" id="2528206"/>
    <lineage>
        <taxon>Bacteria</taxon>
        <taxon>Pseudomonadati</taxon>
        <taxon>Bacteroidota</taxon>
        <taxon>Flavobacteriia</taxon>
        <taxon>Flavobacteriales</taxon>
        <taxon>Flavobacteriaceae</taxon>
    </lineage>
</organism>
<dbReference type="Gene3D" id="3.10.350.10">
    <property type="entry name" value="LysM domain"/>
    <property type="match status" value="1"/>
</dbReference>
<reference evidence="6 7" key="2">
    <citation type="submission" date="2019-07" db="EMBL/GenBank/DDBJ databases">
        <title>Seonamhaeicola sp. W255 draft genome.</title>
        <authorList>
            <person name="Zhang X.-Y."/>
            <person name="Zhang R."/>
            <person name="Zhong Y.-L."/>
            <person name="Du Z.-J."/>
        </authorList>
    </citation>
    <scope>NUCLEOTIDE SEQUENCE [LARGE SCALE GENOMIC DNA]</scope>
    <source>
        <strain evidence="6 7">W255</strain>
    </source>
</reference>
<accession>A0A562YID8</accession>
<dbReference type="Pfam" id="PF01832">
    <property type="entry name" value="Glucosaminidase"/>
    <property type="match status" value="1"/>
</dbReference>
<dbReference type="Proteomes" id="UP000295814">
    <property type="component" value="Unassembled WGS sequence"/>
</dbReference>
<dbReference type="PANTHER" id="PTHR33308">
    <property type="entry name" value="PEPTIDOGLYCAN HYDROLASE FLGJ"/>
    <property type="match status" value="1"/>
</dbReference>
<dbReference type="InterPro" id="IPR018392">
    <property type="entry name" value="LysM"/>
</dbReference>
<dbReference type="PANTHER" id="PTHR33308:SF9">
    <property type="entry name" value="PEPTIDOGLYCAN HYDROLASE FLGJ"/>
    <property type="match status" value="1"/>
</dbReference>
<dbReference type="GO" id="GO:0031640">
    <property type="term" value="P:killing of cells of another organism"/>
    <property type="evidence" value="ECO:0007669"/>
    <property type="project" value="UniProtKB-KW"/>
</dbReference>
<keyword evidence="1" id="KW-0929">Antimicrobial</keyword>
<dbReference type="RefSeq" id="WP_133354788.1">
    <property type="nucleotide sequence ID" value="NZ_SMZJ02000001.1"/>
</dbReference>
<keyword evidence="3" id="KW-0378">Hydrolase</keyword>
<evidence type="ECO:0000313" key="6">
    <source>
        <dbReference type="EMBL" id="TWO34457.1"/>
    </source>
</evidence>
<dbReference type="SMART" id="SM00047">
    <property type="entry name" value="LYZ2"/>
    <property type="match status" value="1"/>
</dbReference>
<evidence type="ECO:0000256" key="1">
    <source>
        <dbReference type="ARBA" id="ARBA00022529"/>
    </source>
</evidence>
<evidence type="ECO:0000313" key="7">
    <source>
        <dbReference type="Proteomes" id="UP000295814"/>
    </source>
</evidence>
<dbReference type="GO" id="GO:0004040">
    <property type="term" value="F:amidase activity"/>
    <property type="evidence" value="ECO:0007669"/>
    <property type="project" value="InterPro"/>
</dbReference>
<evidence type="ECO:0000256" key="4">
    <source>
        <dbReference type="ARBA" id="ARBA00032108"/>
    </source>
</evidence>
<dbReference type="AlphaFoldDB" id="A0A562YID8"/>
<dbReference type="OrthoDB" id="977752at2"/>
<dbReference type="InterPro" id="IPR036779">
    <property type="entry name" value="LysM_dom_sf"/>
</dbReference>
<comment type="caution">
    <text evidence="6">The sequence shown here is derived from an EMBL/GenBank/DDBJ whole genome shotgun (WGS) entry which is preliminary data.</text>
</comment>
<gene>
    <name evidence="6" type="ORF">E1J38_000980</name>
</gene>
<protein>
    <recommendedName>
        <fullName evidence="4">Peptidoglycan hydrolase</fullName>
    </recommendedName>
</protein>
<reference evidence="6 7" key="1">
    <citation type="submission" date="2019-03" db="EMBL/GenBank/DDBJ databases">
        <authorList>
            <person name="Zhong Y.L."/>
        </authorList>
    </citation>
    <scope>NUCLEOTIDE SEQUENCE [LARGE SCALE GENOMIC DNA]</scope>
    <source>
        <strain evidence="6 7">W255</strain>
    </source>
</reference>
<dbReference type="InterPro" id="IPR051056">
    <property type="entry name" value="Glycosyl_Hydrolase_73"/>
</dbReference>
<dbReference type="Pfam" id="PF01476">
    <property type="entry name" value="LysM"/>
    <property type="match status" value="1"/>
</dbReference>
<dbReference type="PROSITE" id="PS51782">
    <property type="entry name" value="LYSM"/>
    <property type="match status" value="1"/>
</dbReference>
<keyword evidence="2" id="KW-0081">Bacteriolytic enzyme</keyword>
<dbReference type="GO" id="GO:0042742">
    <property type="term" value="P:defense response to bacterium"/>
    <property type="evidence" value="ECO:0007669"/>
    <property type="project" value="UniProtKB-KW"/>
</dbReference>
<dbReference type="PROSITE" id="PS51257">
    <property type="entry name" value="PROKAR_LIPOPROTEIN"/>
    <property type="match status" value="1"/>
</dbReference>
<proteinExistence type="predicted"/>
<evidence type="ECO:0000256" key="2">
    <source>
        <dbReference type="ARBA" id="ARBA00022638"/>
    </source>
</evidence>